<proteinExistence type="predicted"/>
<comment type="caution">
    <text evidence="1">The sequence shown here is derived from an EMBL/GenBank/DDBJ whole genome shotgun (WGS) entry which is preliminary data.</text>
</comment>
<dbReference type="AlphaFoldDB" id="A0A062V3Y4"/>
<accession>A0A062V3Y4</accession>
<dbReference type="Proteomes" id="UP000027153">
    <property type="component" value="Unassembled WGS sequence"/>
</dbReference>
<dbReference type="RefSeq" id="WP_048091198.1">
    <property type="nucleotide sequence ID" value="NZ_JMIY01000005.1"/>
</dbReference>
<evidence type="ECO:0000313" key="2">
    <source>
        <dbReference type="Proteomes" id="UP000027153"/>
    </source>
</evidence>
<sequence>MENTIQTLKSRIDALETELNAMRRTFGATMEKKDPKAWDRLHVIGKEIARDWKSKKPSWQLVSEARR</sequence>
<organism evidence="1 2">
    <name type="scientific">Candidatus Methanoperedens nitratireducens</name>
    <dbReference type="NCBI Taxonomy" id="1392998"/>
    <lineage>
        <taxon>Archaea</taxon>
        <taxon>Methanobacteriati</taxon>
        <taxon>Methanobacteriota</taxon>
        <taxon>Stenosarchaea group</taxon>
        <taxon>Methanomicrobia</taxon>
        <taxon>Methanosarcinales</taxon>
        <taxon>ANME-2 cluster</taxon>
        <taxon>Candidatus Methanoperedentaceae</taxon>
        <taxon>Candidatus Methanoperedens</taxon>
    </lineage>
</organism>
<dbReference type="EMBL" id="JMIY01000005">
    <property type="protein sequence ID" value="KCZ71323.1"/>
    <property type="molecule type" value="Genomic_DNA"/>
</dbReference>
<keyword evidence="2" id="KW-1185">Reference proteome</keyword>
<evidence type="ECO:0000313" key="1">
    <source>
        <dbReference type="EMBL" id="KCZ71323.1"/>
    </source>
</evidence>
<protein>
    <submittedName>
        <fullName evidence="1">Uncharacterized protein</fullName>
    </submittedName>
</protein>
<dbReference type="OrthoDB" id="144980at2157"/>
<reference evidence="1 2" key="1">
    <citation type="journal article" date="2013" name="Nature">
        <title>Anaerobic oxidation of methane coupled to nitrate reduction in a novel archaeal lineage.</title>
        <authorList>
            <person name="Haroon M.F."/>
            <person name="Hu S."/>
            <person name="Shi Y."/>
            <person name="Imelfort M."/>
            <person name="Keller J."/>
            <person name="Hugenholtz P."/>
            <person name="Yuan Z."/>
            <person name="Tyson G.W."/>
        </authorList>
    </citation>
    <scope>NUCLEOTIDE SEQUENCE [LARGE SCALE GENOMIC DNA]</scope>
    <source>
        <strain evidence="1 2">ANME-2d</strain>
    </source>
</reference>
<name>A0A062V3Y4_9EURY</name>
<gene>
    <name evidence="1" type="ORF">ANME2D_02050</name>
</gene>